<evidence type="ECO:0000313" key="1">
    <source>
        <dbReference type="EMBL" id="KAL3768939.1"/>
    </source>
</evidence>
<gene>
    <name evidence="1" type="ORF">ACHAWO_004049</name>
</gene>
<evidence type="ECO:0000313" key="2">
    <source>
        <dbReference type="Proteomes" id="UP001530400"/>
    </source>
</evidence>
<proteinExistence type="predicted"/>
<dbReference type="PANTHER" id="PTHR47197">
    <property type="entry name" value="PROTEIN NIRF"/>
    <property type="match status" value="1"/>
</dbReference>
<keyword evidence="2" id="KW-1185">Reference proteome</keyword>
<dbReference type="AlphaFoldDB" id="A0ABD3MYK2"/>
<protein>
    <recommendedName>
        <fullName evidence="3">YncE family protein</fullName>
    </recommendedName>
</protein>
<organism evidence="1 2">
    <name type="scientific">Cyclotella atomus</name>
    <dbReference type="NCBI Taxonomy" id="382360"/>
    <lineage>
        <taxon>Eukaryota</taxon>
        <taxon>Sar</taxon>
        <taxon>Stramenopiles</taxon>
        <taxon>Ochrophyta</taxon>
        <taxon>Bacillariophyta</taxon>
        <taxon>Coscinodiscophyceae</taxon>
        <taxon>Thalassiosirophycidae</taxon>
        <taxon>Stephanodiscales</taxon>
        <taxon>Stephanodiscaceae</taxon>
        <taxon>Cyclotella</taxon>
    </lineage>
</organism>
<comment type="caution">
    <text evidence="1">The sequence shown here is derived from an EMBL/GenBank/DDBJ whole genome shotgun (WGS) entry which is preliminary data.</text>
</comment>
<sequence>METMCGTPYAVVAKRGSGSISFVSCKESNDNFDLPVPTAPNSGRPGPMYVSYSNDRIYVEDRANNAVAVINPEDLEEAAVITDVRQGIFHQWSNDKNFVIACDISNTVAIVNLKDNTIKGTINLMDQGGRSISAMQKPHDIVITPSGDAISVSILATVAAATDAIIKIDTVANTVVRRIDLPSGTDPHLGLSSSSPDLLYSPQQNIGIVAVYSQDDLTEVQPLLAVPNAHGIGASSDRKYLCVTNISGGGTGGLVTIQTGTNATVVETIDTPEAVPQNVAADDDGCVYVTHSGGAADQLSVYSTNASGIPTLFDQYTVGANPFGLAVVEYKCIEDPSTNLAHQPPNYQFQGLQKRKKFKENLSYVVFCVYCVHLAAALK</sequence>
<evidence type="ECO:0008006" key="3">
    <source>
        <dbReference type="Google" id="ProtNLM"/>
    </source>
</evidence>
<dbReference type="Proteomes" id="UP001530400">
    <property type="component" value="Unassembled WGS sequence"/>
</dbReference>
<dbReference type="SUPFAM" id="SSF75011">
    <property type="entry name" value="3-carboxy-cis,cis-mucoante lactonizing enzyme"/>
    <property type="match status" value="1"/>
</dbReference>
<dbReference type="InterPro" id="IPR015943">
    <property type="entry name" value="WD40/YVTN_repeat-like_dom_sf"/>
</dbReference>
<dbReference type="PANTHER" id="PTHR47197:SF3">
    <property type="entry name" value="DIHYDRO-HEME D1 DEHYDROGENASE"/>
    <property type="match status" value="1"/>
</dbReference>
<dbReference type="EMBL" id="JALLPJ020001339">
    <property type="protein sequence ID" value="KAL3768939.1"/>
    <property type="molecule type" value="Genomic_DNA"/>
</dbReference>
<reference evidence="1 2" key="1">
    <citation type="submission" date="2024-10" db="EMBL/GenBank/DDBJ databases">
        <title>Updated reference genomes for cyclostephanoid diatoms.</title>
        <authorList>
            <person name="Roberts W.R."/>
            <person name="Alverson A.J."/>
        </authorList>
    </citation>
    <scope>NUCLEOTIDE SEQUENCE [LARGE SCALE GENOMIC DNA]</scope>
    <source>
        <strain evidence="1 2">AJA010-31</strain>
    </source>
</reference>
<accession>A0ABD3MYK2</accession>
<name>A0ABD3MYK2_9STRA</name>
<dbReference type="Gene3D" id="2.130.10.10">
    <property type="entry name" value="YVTN repeat-like/Quinoprotein amine dehydrogenase"/>
    <property type="match status" value="2"/>
</dbReference>
<dbReference type="InterPro" id="IPR051200">
    <property type="entry name" value="Host-pathogen_enzymatic-act"/>
</dbReference>